<feature type="transmembrane region" description="Helical" evidence="14">
    <location>
        <begin position="203"/>
        <end position="229"/>
    </location>
</feature>
<comment type="subcellular location">
    <subcellularLocation>
        <location evidence="1 14">Cell membrane</location>
        <topology evidence="1 14">Multi-pass membrane protein</topology>
    </subcellularLocation>
</comment>
<evidence type="ECO:0000256" key="1">
    <source>
        <dbReference type="ARBA" id="ARBA00004651"/>
    </source>
</evidence>
<keyword evidence="8 14" id="KW-0472">Membrane</keyword>
<dbReference type="PANTHER" id="PTHR24242:SF227">
    <property type="entry name" value="OLFACTORY RECEPTOR"/>
    <property type="match status" value="1"/>
</dbReference>
<accession>A0A8C3PDF6</accession>
<sequence length="314" mass="34887">MNMTNNTILVTKFILLGFPSLGWLSHIILCAFLSLAYAGTLAGNLCIVWAVLRDPHLQRLPMYILLGNFAWLEICYITTMVPRMLSDLVSPGIPISFLACFVQFYFFFSLGATECLFLSAMALDRSLAICHPLRYSILMSRQLCWALVASCWLCGFLWFVVPIILISQLSFCGSNTLDHFVCDPAPLLAASCTSAPRTEQACYALSSLIIFATVLFILASYGLVIRAVLRLPAGARRLKAFSTCTSHLAVVGLFYGSVMVNYVNPAASGSSGKVVTLFYTVWTPLFNPLIYSLRNKEMKEALRKLLGRRRIRIS</sequence>
<keyword evidence="5 14" id="KW-0552">Olfaction</keyword>
<evidence type="ECO:0000256" key="5">
    <source>
        <dbReference type="ARBA" id="ARBA00022725"/>
    </source>
</evidence>
<evidence type="ECO:0000256" key="6">
    <source>
        <dbReference type="ARBA" id="ARBA00022989"/>
    </source>
</evidence>
<dbReference type="CDD" id="cd15913">
    <property type="entry name" value="7tmA_OR11G-like"/>
    <property type="match status" value="1"/>
</dbReference>
<keyword evidence="11" id="KW-0325">Glycoprotein</keyword>
<keyword evidence="3 14" id="KW-0716">Sensory transduction</keyword>
<evidence type="ECO:0000256" key="11">
    <source>
        <dbReference type="ARBA" id="ARBA00023180"/>
    </source>
</evidence>
<name>A0A8C3PDF6_CHRPI</name>
<keyword evidence="12 13" id="KW-0807">Transducer</keyword>
<gene>
    <name evidence="16" type="primary">LOC101934740</name>
</gene>
<organism evidence="16 17">
    <name type="scientific">Chrysemys picta bellii</name>
    <name type="common">Western painted turtle</name>
    <name type="synonym">Emys bellii</name>
    <dbReference type="NCBI Taxonomy" id="8478"/>
    <lineage>
        <taxon>Eukaryota</taxon>
        <taxon>Metazoa</taxon>
        <taxon>Chordata</taxon>
        <taxon>Craniata</taxon>
        <taxon>Vertebrata</taxon>
        <taxon>Euteleostomi</taxon>
        <taxon>Archelosauria</taxon>
        <taxon>Testudinata</taxon>
        <taxon>Testudines</taxon>
        <taxon>Cryptodira</taxon>
        <taxon>Durocryptodira</taxon>
        <taxon>Testudinoidea</taxon>
        <taxon>Emydidae</taxon>
        <taxon>Chrysemys</taxon>
    </lineage>
</organism>
<dbReference type="PRINTS" id="PR00245">
    <property type="entry name" value="OLFACTORYR"/>
</dbReference>
<dbReference type="InterPro" id="IPR000725">
    <property type="entry name" value="Olfact_rcpt"/>
</dbReference>
<evidence type="ECO:0000313" key="17">
    <source>
        <dbReference type="Proteomes" id="UP000694380"/>
    </source>
</evidence>
<keyword evidence="10 13" id="KW-0675">Receptor</keyword>
<keyword evidence="17" id="KW-1185">Reference proteome</keyword>
<evidence type="ECO:0000256" key="9">
    <source>
        <dbReference type="ARBA" id="ARBA00023157"/>
    </source>
</evidence>
<keyword evidence="2 14" id="KW-1003">Cell membrane</keyword>
<evidence type="ECO:0000256" key="4">
    <source>
        <dbReference type="ARBA" id="ARBA00022692"/>
    </source>
</evidence>
<evidence type="ECO:0000256" key="2">
    <source>
        <dbReference type="ARBA" id="ARBA00022475"/>
    </source>
</evidence>
<feature type="transmembrane region" description="Helical" evidence="14">
    <location>
        <begin position="93"/>
        <end position="123"/>
    </location>
</feature>
<feature type="transmembrane region" description="Helical" evidence="14">
    <location>
        <begin position="241"/>
        <end position="262"/>
    </location>
</feature>
<evidence type="ECO:0000256" key="10">
    <source>
        <dbReference type="ARBA" id="ARBA00023170"/>
    </source>
</evidence>
<dbReference type="SUPFAM" id="SSF81321">
    <property type="entry name" value="Family A G protein-coupled receptor-like"/>
    <property type="match status" value="1"/>
</dbReference>
<evidence type="ECO:0000259" key="15">
    <source>
        <dbReference type="PROSITE" id="PS50262"/>
    </source>
</evidence>
<evidence type="ECO:0000256" key="14">
    <source>
        <dbReference type="RuleBase" id="RU363047"/>
    </source>
</evidence>
<keyword evidence="7 13" id="KW-0297">G-protein coupled receptor</keyword>
<evidence type="ECO:0000256" key="13">
    <source>
        <dbReference type="RuleBase" id="RU000688"/>
    </source>
</evidence>
<evidence type="ECO:0000313" key="16">
    <source>
        <dbReference type="Ensembl" id="ENSCPBP00000034613.1"/>
    </source>
</evidence>
<evidence type="ECO:0000256" key="8">
    <source>
        <dbReference type="ARBA" id="ARBA00023136"/>
    </source>
</evidence>
<dbReference type="GeneTree" id="ENSGT00940000162891"/>
<comment type="similarity">
    <text evidence="13">Belongs to the G-protein coupled receptor 1 family.</text>
</comment>
<dbReference type="Proteomes" id="UP000694380">
    <property type="component" value="Unplaced"/>
</dbReference>
<reference evidence="16" key="2">
    <citation type="submission" date="2025-09" db="UniProtKB">
        <authorList>
            <consortium name="Ensembl"/>
        </authorList>
    </citation>
    <scope>IDENTIFICATION</scope>
</reference>
<feature type="domain" description="G-protein coupled receptors family 1 profile" evidence="15">
    <location>
        <begin position="43"/>
        <end position="291"/>
    </location>
</feature>
<evidence type="ECO:0000256" key="3">
    <source>
        <dbReference type="ARBA" id="ARBA00022606"/>
    </source>
</evidence>
<dbReference type="GO" id="GO:0005886">
    <property type="term" value="C:plasma membrane"/>
    <property type="evidence" value="ECO:0007669"/>
    <property type="project" value="UniProtKB-SubCell"/>
</dbReference>
<dbReference type="GO" id="GO:0004930">
    <property type="term" value="F:G protein-coupled receptor activity"/>
    <property type="evidence" value="ECO:0007669"/>
    <property type="project" value="UniProtKB-KW"/>
</dbReference>
<dbReference type="Pfam" id="PF13853">
    <property type="entry name" value="7tm_4"/>
    <property type="match status" value="1"/>
</dbReference>
<dbReference type="InterPro" id="IPR017452">
    <property type="entry name" value="GPCR_Rhodpsn_7TM"/>
</dbReference>
<dbReference type="AlphaFoldDB" id="A0A8C3PDF6"/>
<dbReference type="GO" id="GO:0004984">
    <property type="term" value="F:olfactory receptor activity"/>
    <property type="evidence" value="ECO:0007669"/>
    <property type="project" value="InterPro"/>
</dbReference>
<feature type="transmembrane region" description="Helical" evidence="14">
    <location>
        <begin position="143"/>
        <end position="166"/>
    </location>
</feature>
<dbReference type="InterPro" id="IPR050939">
    <property type="entry name" value="Olfactory_GPCR1"/>
</dbReference>
<dbReference type="InterPro" id="IPR000276">
    <property type="entry name" value="GPCR_Rhodpsn"/>
</dbReference>
<dbReference type="PROSITE" id="PS00237">
    <property type="entry name" value="G_PROTEIN_RECEP_F1_1"/>
    <property type="match status" value="1"/>
</dbReference>
<proteinExistence type="inferred from homology"/>
<evidence type="ECO:0000256" key="7">
    <source>
        <dbReference type="ARBA" id="ARBA00023040"/>
    </source>
</evidence>
<reference evidence="16" key="1">
    <citation type="submission" date="2025-08" db="UniProtKB">
        <authorList>
            <consortium name="Ensembl"/>
        </authorList>
    </citation>
    <scope>IDENTIFICATION</scope>
</reference>
<dbReference type="PANTHER" id="PTHR24242">
    <property type="entry name" value="G-PROTEIN COUPLED RECEPTOR"/>
    <property type="match status" value="1"/>
</dbReference>
<dbReference type="PROSITE" id="PS50262">
    <property type="entry name" value="G_PROTEIN_RECEP_F1_2"/>
    <property type="match status" value="1"/>
</dbReference>
<evidence type="ECO:0000256" key="12">
    <source>
        <dbReference type="ARBA" id="ARBA00023224"/>
    </source>
</evidence>
<dbReference type="OMA" id="HCHSVIA"/>
<dbReference type="PRINTS" id="PR00237">
    <property type="entry name" value="GPCRRHODOPSN"/>
</dbReference>
<keyword evidence="6 14" id="KW-1133">Transmembrane helix</keyword>
<feature type="transmembrane region" description="Helical" evidence="14">
    <location>
        <begin position="63"/>
        <end position="81"/>
    </location>
</feature>
<dbReference type="FunFam" id="1.20.1070.10:FF:000001">
    <property type="entry name" value="Olfactory receptor"/>
    <property type="match status" value="1"/>
</dbReference>
<keyword evidence="9" id="KW-1015">Disulfide bond</keyword>
<dbReference type="Ensembl" id="ENSCPBT00000040618.1">
    <property type="protein sequence ID" value="ENSCPBP00000034613.1"/>
    <property type="gene ID" value="ENSCPBG00000024143.1"/>
</dbReference>
<keyword evidence="4 13" id="KW-0812">Transmembrane</keyword>
<feature type="transmembrane region" description="Helical" evidence="14">
    <location>
        <begin position="274"/>
        <end position="293"/>
    </location>
</feature>
<feature type="transmembrane region" description="Helical" evidence="14">
    <location>
        <begin position="23"/>
        <end position="51"/>
    </location>
</feature>
<dbReference type="Gene3D" id="1.20.1070.10">
    <property type="entry name" value="Rhodopsin 7-helix transmembrane proteins"/>
    <property type="match status" value="1"/>
</dbReference>
<protein>
    <recommendedName>
        <fullName evidence="14">Olfactory receptor</fullName>
    </recommendedName>
</protein>